<evidence type="ECO:0008006" key="5">
    <source>
        <dbReference type="Google" id="ProtNLM"/>
    </source>
</evidence>
<gene>
    <name evidence="3" type="ORF">EAS64_08035</name>
</gene>
<protein>
    <recommendedName>
        <fullName evidence="5">DUF4190 domain-containing protein</fullName>
    </recommendedName>
</protein>
<feature type="transmembrane region" description="Helical" evidence="2">
    <location>
        <begin position="99"/>
        <end position="124"/>
    </location>
</feature>
<evidence type="ECO:0000256" key="2">
    <source>
        <dbReference type="SAM" id="Phobius"/>
    </source>
</evidence>
<evidence type="ECO:0000313" key="4">
    <source>
        <dbReference type="Proteomes" id="UP000460272"/>
    </source>
</evidence>
<evidence type="ECO:0000313" key="3">
    <source>
        <dbReference type="EMBL" id="TVZ07232.1"/>
    </source>
</evidence>
<keyword evidence="2" id="KW-1133">Transmembrane helix</keyword>
<keyword evidence="2" id="KW-0812">Transmembrane</keyword>
<keyword evidence="4" id="KW-1185">Reference proteome</keyword>
<feature type="compositionally biased region" description="Pro residues" evidence="1">
    <location>
        <begin position="11"/>
        <end position="32"/>
    </location>
</feature>
<reference evidence="3 4" key="1">
    <citation type="submission" date="2018-11" db="EMBL/GenBank/DDBJ databases">
        <title>Trebonia kvetii gen.nov., sp.nov., a novel acidophilic actinobacterium, and proposal of the new actinobacterial family Treboniaceae fam. nov.</title>
        <authorList>
            <person name="Rapoport D."/>
            <person name="Sagova-Mareckova M."/>
            <person name="Sedlacek I."/>
            <person name="Provaznik J."/>
            <person name="Kralova S."/>
            <person name="Pavlinic D."/>
            <person name="Benes V."/>
            <person name="Kopecky J."/>
        </authorList>
    </citation>
    <scope>NUCLEOTIDE SEQUENCE [LARGE SCALE GENOMIC DNA]</scope>
    <source>
        <strain evidence="3 4">15Tr583</strain>
    </source>
</reference>
<keyword evidence="2" id="KW-0472">Membrane</keyword>
<dbReference type="RefSeq" id="WP_145851987.1">
    <property type="nucleotide sequence ID" value="NZ_RPFW01000001.1"/>
</dbReference>
<comment type="caution">
    <text evidence="3">The sequence shown here is derived from an EMBL/GenBank/DDBJ whole genome shotgun (WGS) entry which is preliminary data.</text>
</comment>
<organism evidence="3 4">
    <name type="scientific">Trebonia kvetii</name>
    <dbReference type="NCBI Taxonomy" id="2480626"/>
    <lineage>
        <taxon>Bacteria</taxon>
        <taxon>Bacillati</taxon>
        <taxon>Actinomycetota</taxon>
        <taxon>Actinomycetes</taxon>
        <taxon>Streptosporangiales</taxon>
        <taxon>Treboniaceae</taxon>
        <taxon>Trebonia</taxon>
    </lineage>
</organism>
<dbReference type="AlphaFoldDB" id="A0A6P2C713"/>
<evidence type="ECO:0000256" key="1">
    <source>
        <dbReference type="SAM" id="MobiDB-lite"/>
    </source>
</evidence>
<dbReference type="EMBL" id="RPFW01000001">
    <property type="protein sequence ID" value="TVZ07232.1"/>
    <property type="molecule type" value="Genomic_DNA"/>
</dbReference>
<name>A0A6P2C713_9ACTN</name>
<feature type="transmembrane region" description="Helical" evidence="2">
    <location>
        <begin position="63"/>
        <end position="87"/>
    </location>
</feature>
<proteinExistence type="predicted"/>
<sequence length="165" mass="17260">MARLTDRPKQGTPPPPRSPFLPPAPRPQLPPAAPALQQRAGAGLVLALLSLITMMLIGNLERAVYVVGVALAVAAVALILTISSLSAAKRDRTRRPRGAVAGVVLGAIGALFSAFALVGFLMFWSQLMQYAHCMNGASTVATQNACQQQFDNSVSTEITLLGGGR</sequence>
<accession>A0A6P2C713</accession>
<dbReference type="Proteomes" id="UP000460272">
    <property type="component" value="Unassembled WGS sequence"/>
</dbReference>
<feature type="region of interest" description="Disordered" evidence="1">
    <location>
        <begin position="1"/>
        <end position="32"/>
    </location>
</feature>
<feature type="transmembrane region" description="Helical" evidence="2">
    <location>
        <begin position="40"/>
        <end position="57"/>
    </location>
</feature>